<dbReference type="AlphaFoldDB" id="A0A0E9Q448"/>
<dbReference type="EMBL" id="GBXM01076771">
    <property type="protein sequence ID" value="JAH31806.1"/>
    <property type="molecule type" value="Transcribed_RNA"/>
</dbReference>
<sequence length="45" mass="4913">MLCQLTLDGRSLASSDIVLFNFDPAGEWSLTETPPAIWLGGMRCV</sequence>
<reference evidence="1" key="2">
    <citation type="journal article" date="2015" name="Fish Shellfish Immunol.">
        <title>Early steps in the European eel (Anguilla anguilla)-Vibrio vulnificus interaction in the gills: Role of the RtxA13 toxin.</title>
        <authorList>
            <person name="Callol A."/>
            <person name="Pajuelo D."/>
            <person name="Ebbesson L."/>
            <person name="Teles M."/>
            <person name="MacKenzie S."/>
            <person name="Amaro C."/>
        </authorList>
    </citation>
    <scope>NUCLEOTIDE SEQUENCE</scope>
</reference>
<accession>A0A0E9Q448</accession>
<reference evidence="1" key="1">
    <citation type="submission" date="2014-11" db="EMBL/GenBank/DDBJ databases">
        <authorList>
            <person name="Amaro Gonzalez C."/>
        </authorList>
    </citation>
    <scope>NUCLEOTIDE SEQUENCE</scope>
</reference>
<organism evidence="1">
    <name type="scientific">Anguilla anguilla</name>
    <name type="common">European freshwater eel</name>
    <name type="synonym">Muraena anguilla</name>
    <dbReference type="NCBI Taxonomy" id="7936"/>
    <lineage>
        <taxon>Eukaryota</taxon>
        <taxon>Metazoa</taxon>
        <taxon>Chordata</taxon>
        <taxon>Craniata</taxon>
        <taxon>Vertebrata</taxon>
        <taxon>Euteleostomi</taxon>
        <taxon>Actinopterygii</taxon>
        <taxon>Neopterygii</taxon>
        <taxon>Teleostei</taxon>
        <taxon>Anguilliformes</taxon>
        <taxon>Anguillidae</taxon>
        <taxon>Anguilla</taxon>
    </lineage>
</organism>
<protein>
    <submittedName>
        <fullName evidence="1">Uncharacterized protein</fullName>
    </submittedName>
</protein>
<evidence type="ECO:0000313" key="1">
    <source>
        <dbReference type="EMBL" id="JAH11125.1"/>
    </source>
</evidence>
<proteinExistence type="predicted"/>
<dbReference type="EMBL" id="GBXM01097452">
    <property type="protein sequence ID" value="JAH11125.1"/>
    <property type="molecule type" value="Transcribed_RNA"/>
</dbReference>
<name>A0A0E9Q448_ANGAN</name>